<accession>A0ABU9GPN1</accession>
<evidence type="ECO:0000313" key="3">
    <source>
        <dbReference type="EMBL" id="MEL0629276.1"/>
    </source>
</evidence>
<comment type="caution">
    <text evidence="3">The sequence shown here is derived from an EMBL/GenBank/DDBJ whole genome shotgun (WGS) entry which is preliminary data.</text>
</comment>
<dbReference type="InterPro" id="IPR052164">
    <property type="entry name" value="Anthracycline_SecMetBiosynth"/>
</dbReference>
<keyword evidence="1" id="KW-0732">Signal</keyword>
<dbReference type="Proteomes" id="UP001369082">
    <property type="component" value="Unassembled WGS sequence"/>
</dbReference>
<dbReference type="PROSITE" id="PS51819">
    <property type="entry name" value="VOC"/>
    <property type="match status" value="2"/>
</dbReference>
<dbReference type="EMBL" id="JBAKAZ010000018">
    <property type="protein sequence ID" value="MEL0629276.1"/>
    <property type="molecule type" value="Genomic_DNA"/>
</dbReference>
<dbReference type="PANTHER" id="PTHR33993:SF14">
    <property type="entry name" value="GB|AAF24581.1"/>
    <property type="match status" value="1"/>
</dbReference>
<dbReference type="RefSeq" id="WP_341597286.1">
    <property type="nucleotide sequence ID" value="NZ_JBAKAZ010000018.1"/>
</dbReference>
<feature type="signal peptide" evidence="1">
    <location>
        <begin position="1"/>
        <end position="23"/>
    </location>
</feature>
<sequence length="282" mass="30377">MKKNANGWGALLLSGSLAIGLTACTTTSVELPALSESNTKLTGQVIWRDLVTHKPAEAQNFYENVFGWHFDQYSDDYATITYQGDLIGGMATLPSSNVSSYWLPVVSTDNLDSSLAKAEGAGGKVLISSTELSGRGHIGVVRDPQGAVFSLIDTVSGDPEKLPKLSGSWMWQEVWTDSVESSLVFYEKIANYKALQRSVKGNHYLYVTVDDAPAFGIVKKPNSEVASTWVNYIKVDDVDATLEKVNAFGGDVLMAPTEEVRGGSVAIVRDPSGAGFVIQEVE</sequence>
<evidence type="ECO:0000313" key="4">
    <source>
        <dbReference type="Proteomes" id="UP001369082"/>
    </source>
</evidence>
<organism evidence="3 4">
    <name type="scientific">Psychromonas aquatilis</name>
    <dbReference type="NCBI Taxonomy" id="2005072"/>
    <lineage>
        <taxon>Bacteria</taxon>
        <taxon>Pseudomonadati</taxon>
        <taxon>Pseudomonadota</taxon>
        <taxon>Gammaproteobacteria</taxon>
        <taxon>Alteromonadales</taxon>
        <taxon>Psychromonadaceae</taxon>
        <taxon>Psychromonas</taxon>
    </lineage>
</organism>
<dbReference type="Gene3D" id="3.10.180.10">
    <property type="entry name" value="2,3-Dihydroxybiphenyl 1,2-Dioxygenase, domain 1"/>
    <property type="match status" value="2"/>
</dbReference>
<feature type="domain" description="VOC" evidence="2">
    <location>
        <begin position="168"/>
        <end position="281"/>
    </location>
</feature>
<dbReference type="CDD" id="cd07247">
    <property type="entry name" value="SgaA_N_like"/>
    <property type="match status" value="2"/>
</dbReference>
<dbReference type="PANTHER" id="PTHR33993">
    <property type="entry name" value="GLYOXALASE-RELATED"/>
    <property type="match status" value="1"/>
</dbReference>
<dbReference type="Pfam" id="PF00903">
    <property type="entry name" value="Glyoxalase"/>
    <property type="match status" value="1"/>
</dbReference>
<evidence type="ECO:0000256" key="1">
    <source>
        <dbReference type="SAM" id="SignalP"/>
    </source>
</evidence>
<dbReference type="InterPro" id="IPR004360">
    <property type="entry name" value="Glyas_Fos-R_dOase_dom"/>
</dbReference>
<dbReference type="PROSITE" id="PS51257">
    <property type="entry name" value="PROKAR_LIPOPROTEIN"/>
    <property type="match status" value="1"/>
</dbReference>
<feature type="domain" description="VOC" evidence="2">
    <location>
        <begin position="44"/>
        <end position="154"/>
    </location>
</feature>
<evidence type="ECO:0000259" key="2">
    <source>
        <dbReference type="PROSITE" id="PS51819"/>
    </source>
</evidence>
<dbReference type="InterPro" id="IPR029068">
    <property type="entry name" value="Glyas_Bleomycin-R_OHBP_Dase"/>
</dbReference>
<dbReference type="SUPFAM" id="SSF54593">
    <property type="entry name" value="Glyoxalase/Bleomycin resistance protein/Dihydroxybiphenyl dioxygenase"/>
    <property type="match status" value="2"/>
</dbReference>
<gene>
    <name evidence="3" type="ORF">V6256_06610</name>
</gene>
<proteinExistence type="predicted"/>
<keyword evidence="4" id="KW-1185">Reference proteome</keyword>
<dbReference type="InterPro" id="IPR037523">
    <property type="entry name" value="VOC_core"/>
</dbReference>
<name>A0ABU9GPN1_9GAMM</name>
<feature type="chain" id="PRO_5046473965" evidence="1">
    <location>
        <begin position="24"/>
        <end position="282"/>
    </location>
</feature>
<protein>
    <submittedName>
        <fullName evidence="3">VOC family protein</fullName>
    </submittedName>
</protein>
<reference evidence="3 4" key="1">
    <citation type="submission" date="2024-02" db="EMBL/GenBank/DDBJ databases">
        <title>Bacteria isolated from the canopy kelp, Nereocystis luetkeana.</title>
        <authorList>
            <person name="Pfister C.A."/>
            <person name="Younker I.T."/>
            <person name="Light S.H."/>
        </authorList>
    </citation>
    <scope>NUCLEOTIDE SEQUENCE [LARGE SCALE GENOMIC DNA]</scope>
    <source>
        <strain evidence="3 4">TI.1.05</strain>
    </source>
</reference>